<dbReference type="GO" id="GO:0003676">
    <property type="term" value="F:nucleic acid binding"/>
    <property type="evidence" value="ECO:0007669"/>
    <property type="project" value="InterPro"/>
</dbReference>
<dbReference type="InterPro" id="IPR036397">
    <property type="entry name" value="RNaseH_sf"/>
</dbReference>
<dbReference type="GO" id="GO:0008408">
    <property type="term" value="F:3'-5' exonuclease activity"/>
    <property type="evidence" value="ECO:0007669"/>
    <property type="project" value="TreeGrafter"/>
</dbReference>
<dbReference type="EMBL" id="RBXR01000001">
    <property type="protein sequence ID" value="RKT69386.1"/>
    <property type="molecule type" value="Genomic_DNA"/>
</dbReference>
<dbReference type="Pfam" id="PF00929">
    <property type="entry name" value="RNase_T"/>
    <property type="match status" value="1"/>
</dbReference>
<dbReference type="CDD" id="cd06127">
    <property type="entry name" value="DEDDh"/>
    <property type="match status" value="1"/>
</dbReference>
<evidence type="ECO:0000256" key="1">
    <source>
        <dbReference type="ARBA" id="ARBA00022722"/>
    </source>
</evidence>
<evidence type="ECO:0000313" key="6">
    <source>
        <dbReference type="Proteomes" id="UP000272729"/>
    </source>
</evidence>
<dbReference type="AlphaFoldDB" id="A0A495X7F7"/>
<sequence length="206" mass="22224">MTTALPTVLRDHALAVVDLEGNGGQPPEIVEVAILPVDGAPVTEDHSHTWLVRPKNKINGIAHRIHGIGNTDVESCPTWHDTAPAVQQLLEGRTVVAHSAGGDYRVLGEHLPSWRPPMVLDTLKLARKVWPGLPGYGLSDLVTHADLPVGATTGQRRPHRAGFDTWCTWLLLLALVEDATPTWDELVASAALPQFAPIAEPEGGLW</sequence>
<feature type="domain" description="Exonuclease" evidence="4">
    <location>
        <begin position="13"/>
        <end position="181"/>
    </location>
</feature>
<dbReference type="InterPro" id="IPR012337">
    <property type="entry name" value="RNaseH-like_sf"/>
</dbReference>
<accession>A0A495X7F7</accession>
<name>A0A495X7F7_9PSEU</name>
<dbReference type="Proteomes" id="UP000272729">
    <property type="component" value="Unassembled WGS sequence"/>
</dbReference>
<evidence type="ECO:0000256" key="3">
    <source>
        <dbReference type="ARBA" id="ARBA00022839"/>
    </source>
</evidence>
<keyword evidence="1" id="KW-0540">Nuclease</keyword>
<dbReference type="RefSeq" id="WP_121221099.1">
    <property type="nucleotide sequence ID" value="NZ_JBIUBA010000002.1"/>
</dbReference>
<organism evidence="5 6">
    <name type="scientific">Saccharothrix variisporea</name>
    <dbReference type="NCBI Taxonomy" id="543527"/>
    <lineage>
        <taxon>Bacteria</taxon>
        <taxon>Bacillati</taxon>
        <taxon>Actinomycetota</taxon>
        <taxon>Actinomycetes</taxon>
        <taxon>Pseudonocardiales</taxon>
        <taxon>Pseudonocardiaceae</taxon>
        <taxon>Saccharothrix</taxon>
    </lineage>
</organism>
<keyword evidence="6" id="KW-1185">Reference proteome</keyword>
<protein>
    <submittedName>
        <fullName evidence="5">Exodeoxyribonuclease X</fullName>
    </submittedName>
</protein>
<dbReference type="SMART" id="SM00479">
    <property type="entry name" value="EXOIII"/>
    <property type="match status" value="1"/>
</dbReference>
<evidence type="ECO:0000259" key="4">
    <source>
        <dbReference type="SMART" id="SM00479"/>
    </source>
</evidence>
<keyword evidence="2" id="KW-0378">Hydrolase</keyword>
<dbReference type="OrthoDB" id="9803913at2"/>
<evidence type="ECO:0000313" key="5">
    <source>
        <dbReference type="EMBL" id="RKT69386.1"/>
    </source>
</evidence>
<keyword evidence="3" id="KW-0269">Exonuclease</keyword>
<dbReference type="SUPFAM" id="SSF53098">
    <property type="entry name" value="Ribonuclease H-like"/>
    <property type="match status" value="1"/>
</dbReference>
<proteinExistence type="predicted"/>
<dbReference type="InterPro" id="IPR013520">
    <property type="entry name" value="Ribonucl_H"/>
</dbReference>
<evidence type="ECO:0000256" key="2">
    <source>
        <dbReference type="ARBA" id="ARBA00022801"/>
    </source>
</evidence>
<comment type="caution">
    <text evidence="5">The sequence shown here is derived from an EMBL/GenBank/DDBJ whole genome shotgun (WGS) entry which is preliminary data.</text>
</comment>
<dbReference type="PANTHER" id="PTHR30231">
    <property type="entry name" value="DNA POLYMERASE III SUBUNIT EPSILON"/>
    <property type="match status" value="1"/>
</dbReference>
<dbReference type="PANTHER" id="PTHR30231:SF4">
    <property type="entry name" value="PROTEIN NEN2"/>
    <property type="match status" value="1"/>
</dbReference>
<dbReference type="Gene3D" id="3.30.420.10">
    <property type="entry name" value="Ribonuclease H-like superfamily/Ribonuclease H"/>
    <property type="match status" value="1"/>
</dbReference>
<gene>
    <name evidence="5" type="ORF">DFJ66_2606</name>
</gene>
<reference evidence="5 6" key="1">
    <citation type="submission" date="2018-10" db="EMBL/GenBank/DDBJ databases">
        <title>Sequencing the genomes of 1000 actinobacteria strains.</title>
        <authorList>
            <person name="Klenk H.-P."/>
        </authorList>
    </citation>
    <scope>NUCLEOTIDE SEQUENCE [LARGE SCALE GENOMIC DNA]</scope>
    <source>
        <strain evidence="5 6">DSM 43911</strain>
    </source>
</reference>